<comment type="catalytic activity">
    <reaction evidence="20">
        <text>L-seryl-[protein] + ATP = O-phospho-L-seryl-[protein] + ADP + H(+)</text>
        <dbReference type="Rhea" id="RHEA:17989"/>
        <dbReference type="Rhea" id="RHEA-COMP:9863"/>
        <dbReference type="Rhea" id="RHEA-COMP:11604"/>
        <dbReference type="ChEBI" id="CHEBI:15378"/>
        <dbReference type="ChEBI" id="CHEBI:29999"/>
        <dbReference type="ChEBI" id="CHEBI:30616"/>
        <dbReference type="ChEBI" id="CHEBI:83421"/>
        <dbReference type="ChEBI" id="CHEBI:456216"/>
        <dbReference type="EC" id="2.7.11.12"/>
    </reaction>
</comment>
<dbReference type="SMART" id="SM00133">
    <property type="entry name" value="S_TK_X"/>
    <property type="match status" value="1"/>
</dbReference>
<dbReference type="EMBL" id="CANHGI010000004">
    <property type="protein sequence ID" value="CAI5447543.1"/>
    <property type="molecule type" value="Genomic_DNA"/>
</dbReference>
<dbReference type="PROSITE" id="PS00888">
    <property type="entry name" value="CNMP_BINDING_1"/>
    <property type="match status" value="1"/>
</dbReference>
<evidence type="ECO:0000256" key="21">
    <source>
        <dbReference type="PROSITE-ProRule" id="PRU10141"/>
    </source>
</evidence>
<keyword evidence="15" id="KW-0779">Telomere</keyword>
<evidence type="ECO:0000256" key="3">
    <source>
        <dbReference type="ARBA" id="ARBA00004574"/>
    </source>
</evidence>
<dbReference type="PROSITE" id="PS00107">
    <property type="entry name" value="PROTEIN_KINASE_ATP"/>
    <property type="match status" value="1"/>
</dbReference>
<dbReference type="InterPro" id="IPR011009">
    <property type="entry name" value="Kinase-like_dom_sf"/>
</dbReference>
<dbReference type="GO" id="GO:0043047">
    <property type="term" value="F:single-stranded telomeric DNA binding"/>
    <property type="evidence" value="ECO:0007669"/>
    <property type="project" value="InterPro"/>
</dbReference>
<dbReference type="InterPro" id="IPR014710">
    <property type="entry name" value="RmlC-like_jellyroll"/>
</dbReference>
<dbReference type="Proteomes" id="UP001152747">
    <property type="component" value="Unassembled WGS sequence"/>
</dbReference>
<accession>A0A9P1IMC8</accession>
<keyword evidence="22" id="KW-0175">Coiled coil</keyword>
<name>A0A9P1IMC8_9PELO</name>
<dbReference type="PROSITE" id="PS00889">
    <property type="entry name" value="CNMP_BINDING_2"/>
    <property type="match status" value="1"/>
</dbReference>
<dbReference type="PROSITE" id="PS50042">
    <property type="entry name" value="CNMP_BINDING_3"/>
    <property type="match status" value="1"/>
</dbReference>
<proteinExistence type="inferred from homology"/>
<keyword evidence="14" id="KW-0460">Magnesium</keyword>
<dbReference type="PROSITE" id="PS50011">
    <property type="entry name" value="PROTEIN_KINASE_DOM"/>
    <property type="match status" value="1"/>
</dbReference>
<dbReference type="EC" id="2.7.11.12" evidence="6"/>
<dbReference type="Gene3D" id="3.30.200.20">
    <property type="entry name" value="Phosphorylase Kinase, domain 1"/>
    <property type="match status" value="1"/>
</dbReference>
<keyword evidence="16" id="KW-0142">cGMP-binding</keyword>
<evidence type="ECO:0000256" key="2">
    <source>
        <dbReference type="ARBA" id="ARBA00004123"/>
    </source>
</evidence>
<evidence type="ECO:0000256" key="22">
    <source>
        <dbReference type="SAM" id="Coils"/>
    </source>
</evidence>
<evidence type="ECO:0000256" key="9">
    <source>
        <dbReference type="ARBA" id="ARBA00022535"/>
    </source>
</evidence>
<keyword evidence="13 21" id="KW-0067">ATP-binding</keyword>
<dbReference type="InterPro" id="IPR012340">
    <property type="entry name" value="NA-bd_OB-fold"/>
</dbReference>
<feature type="binding site" evidence="21">
    <location>
        <position position="630"/>
    </location>
    <ligand>
        <name>ATP</name>
        <dbReference type="ChEBI" id="CHEBI:30616"/>
    </ligand>
</feature>
<dbReference type="PROSITE" id="PS51285">
    <property type="entry name" value="AGC_KINASE_CTER"/>
    <property type="match status" value="1"/>
</dbReference>
<dbReference type="PANTHER" id="PTHR24353">
    <property type="entry name" value="CYCLIC NUCLEOTIDE-DEPENDENT PROTEIN KINASE"/>
    <property type="match status" value="1"/>
</dbReference>
<keyword evidence="8" id="KW-0723">Serine/threonine-protein kinase</keyword>
<keyword evidence="18" id="KW-0539">Nucleus</keyword>
<feature type="domain" description="AGC-kinase C-terminal" evidence="25">
    <location>
        <begin position="858"/>
        <end position="909"/>
    </location>
</feature>
<dbReference type="GO" id="GO:0005524">
    <property type="term" value="F:ATP binding"/>
    <property type="evidence" value="ECO:0007669"/>
    <property type="project" value="UniProtKB-UniRule"/>
</dbReference>
<dbReference type="SMART" id="SM00220">
    <property type="entry name" value="S_TKc"/>
    <property type="match status" value="1"/>
</dbReference>
<gene>
    <name evidence="26" type="ORF">CAMP_LOCUS10180</name>
</gene>
<comment type="catalytic activity">
    <reaction evidence="19">
        <text>L-threonyl-[protein] + ATP = O-phospho-L-threonyl-[protein] + ADP + H(+)</text>
        <dbReference type="Rhea" id="RHEA:46608"/>
        <dbReference type="Rhea" id="RHEA-COMP:11060"/>
        <dbReference type="Rhea" id="RHEA-COMP:11605"/>
        <dbReference type="ChEBI" id="CHEBI:15378"/>
        <dbReference type="ChEBI" id="CHEBI:30013"/>
        <dbReference type="ChEBI" id="CHEBI:30616"/>
        <dbReference type="ChEBI" id="CHEBI:61977"/>
        <dbReference type="ChEBI" id="CHEBI:456216"/>
        <dbReference type="EC" id="2.7.11.12"/>
    </reaction>
</comment>
<feature type="coiled-coil region" evidence="22">
    <location>
        <begin position="295"/>
        <end position="322"/>
    </location>
</feature>
<feature type="domain" description="Protein kinase" evidence="23">
    <location>
        <begin position="602"/>
        <end position="857"/>
    </location>
</feature>
<dbReference type="SUPFAM" id="SSF50249">
    <property type="entry name" value="Nucleic acid-binding proteins"/>
    <property type="match status" value="1"/>
</dbReference>
<evidence type="ECO:0000256" key="18">
    <source>
        <dbReference type="ARBA" id="ARBA00023242"/>
    </source>
</evidence>
<evidence type="ECO:0000313" key="26">
    <source>
        <dbReference type="EMBL" id="CAI5447543.1"/>
    </source>
</evidence>
<comment type="cofactor">
    <cofactor evidence="1">
        <name>Mg(2+)</name>
        <dbReference type="ChEBI" id="CHEBI:18420"/>
    </cofactor>
</comment>
<dbReference type="SMART" id="SM00100">
    <property type="entry name" value="cNMP"/>
    <property type="match status" value="1"/>
</dbReference>
<dbReference type="GO" id="GO:0000781">
    <property type="term" value="C:chromosome, telomeric region"/>
    <property type="evidence" value="ECO:0007669"/>
    <property type="project" value="UniProtKB-SubCell"/>
</dbReference>
<dbReference type="SUPFAM" id="SSF56112">
    <property type="entry name" value="Protein kinase-like (PK-like)"/>
    <property type="match status" value="1"/>
</dbReference>
<evidence type="ECO:0000313" key="27">
    <source>
        <dbReference type="Proteomes" id="UP001152747"/>
    </source>
</evidence>
<dbReference type="Gene3D" id="2.60.120.10">
    <property type="entry name" value="Jelly Rolls"/>
    <property type="match status" value="1"/>
</dbReference>
<evidence type="ECO:0000256" key="15">
    <source>
        <dbReference type="ARBA" id="ARBA00022895"/>
    </source>
</evidence>
<evidence type="ECO:0000256" key="14">
    <source>
        <dbReference type="ARBA" id="ARBA00022842"/>
    </source>
</evidence>
<dbReference type="Pfam" id="PF00027">
    <property type="entry name" value="cNMP_binding"/>
    <property type="match status" value="1"/>
</dbReference>
<evidence type="ECO:0000256" key="8">
    <source>
        <dbReference type="ARBA" id="ARBA00022527"/>
    </source>
</evidence>
<dbReference type="OrthoDB" id="63267at2759"/>
<evidence type="ECO:0000256" key="20">
    <source>
        <dbReference type="ARBA" id="ARBA00047462"/>
    </source>
</evidence>
<keyword evidence="27" id="KW-1185">Reference proteome</keyword>
<dbReference type="PROSITE" id="PS00108">
    <property type="entry name" value="PROTEIN_KINASE_ST"/>
    <property type="match status" value="1"/>
</dbReference>
<dbReference type="Gene3D" id="1.10.510.10">
    <property type="entry name" value="Transferase(Phosphotransferase) domain 1"/>
    <property type="match status" value="1"/>
</dbReference>
<dbReference type="FunFam" id="2.60.120.10:FF:000334">
    <property type="entry name" value="Protein Kinase, cGMP-dependent"/>
    <property type="match status" value="1"/>
</dbReference>
<dbReference type="AlphaFoldDB" id="A0A9P1IMC8"/>
<evidence type="ECO:0000256" key="6">
    <source>
        <dbReference type="ARBA" id="ARBA00012428"/>
    </source>
</evidence>
<evidence type="ECO:0000256" key="1">
    <source>
        <dbReference type="ARBA" id="ARBA00001946"/>
    </source>
</evidence>
<evidence type="ECO:0000256" key="10">
    <source>
        <dbReference type="ARBA" id="ARBA00022679"/>
    </source>
</evidence>
<dbReference type="InterPro" id="IPR000719">
    <property type="entry name" value="Prot_kinase_dom"/>
</dbReference>
<dbReference type="InterPro" id="IPR018488">
    <property type="entry name" value="cNMP-bd_CS"/>
</dbReference>
<dbReference type="InterPro" id="IPR008271">
    <property type="entry name" value="Ser/Thr_kinase_AS"/>
</dbReference>
<organism evidence="26 27">
    <name type="scientific">Caenorhabditis angaria</name>
    <dbReference type="NCBI Taxonomy" id="860376"/>
    <lineage>
        <taxon>Eukaryota</taxon>
        <taxon>Metazoa</taxon>
        <taxon>Ecdysozoa</taxon>
        <taxon>Nematoda</taxon>
        <taxon>Chromadorea</taxon>
        <taxon>Rhabditida</taxon>
        <taxon>Rhabditina</taxon>
        <taxon>Rhabditomorpha</taxon>
        <taxon>Rhabditoidea</taxon>
        <taxon>Rhabditidae</taxon>
        <taxon>Peloderinae</taxon>
        <taxon>Caenorhabditis</taxon>
    </lineage>
</organism>
<keyword evidence="9" id="KW-0140">cGMP</keyword>
<dbReference type="SUPFAM" id="SSF51206">
    <property type="entry name" value="cAMP-binding domain-like"/>
    <property type="match status" value="1"/>
</dbReference>
<comment type="caution">
    <text evidence="26">The sequence shown here is derived from an EMBL/GenBank/DDBJ whole genome shotgun (WGS) entry which is preliminary data.</text>
</comment>
<dbReference type="Pfam" id="PF00069">
    <property type="entry name" value="Pkinase"/>
    <property type="match status" value="1"/>
</dbReference>
<keyword evidence="10" id="KW-0808">Transferase</keyword>
<dbReference type="InterPro" id="IPR000595">
    <property type="entry name" value="cNMP-bd_dom"/>
</dbReference>
<feature type="domain" description="Cyclic nucleotide-binding" evidence="24">
    <location>
        <begin position="362"/>
        <end position="477"/>
    </location>
</feature>
<reference evidence="26" key="1">
    <citation type="submission" date="2022-11" db="EMBL/GenBank/DDBJ databases">
        <authorList>
            <person name="Kikuchi T."/>
        </authorList>
    </citation>
    <scope>NUCLEOTIDE SEQUENCE</scope>
    <source>
        <strain evidence="26">PS1010</strain>
    </source>
</reference>
<dbReference type="InterPro" id="IPR017441">
    <property type="entry name" value="Protein_kinase_ATP_BS"/>
</dbReference>
<sequence length="909" mass="104677">MAKDGVEILGFSFILSASGESPTFEKRTYLSVEYKFHRKLCHVDIPMNREEFGEIRENLYDSRMELETRVSHALSFGMKDLPKHRLRYFDAIGVVHSIVKTTRSCYVLRLTRMEMIPLQVHAYYSEFFVCKPDFISYFIVEPIYNVPEDQILDIIIYDEHVEFLTTSLKSGDFVCLTNLHYYNRNGSDGVCLHGRNNNHVNSNERGIYLIPEDFEDSDGLFLPLKRVIQQQLETLRLPPATVLTTINAPNIATSSNINENSKETQTQGVYFDTQTERQLQNLTTRRFFGEMEFTREALLAELELKDEIIEQLRKELESYRMQNSTRKTAVSSEPDVQVNRTIIGKSDEAFETIGNALCRNAFLRNLDSSQMDKIALSMYPVEVAAGAIIIRQGELGSIMYVIQEGKVQVVKDNRFVRTMEDGALFGELAILHHCERTATVRAIEPCKLWAIERNVYHAIMVESAREKTSSFKRHLKWSARFGGYPDELLTAISEFCAEVRFEIRDEIPVKPQYVYLVCRGTIICDDQGDMHKIEAGQDFEVRCGRKGRFERFFVLDGPCQLLKMHVEQLCKALDTTDLDDEIRPRASSTIEEVSDMVELEDFKRVTTLGMGGFGRVELVKSPQNRVFALKIMNKAHIVETKQESHVVSERRILMSCDSDYIVRLYKTYRDSEKIYMLMEPCLGGEIWTILHRKGKFDNDLTRFYCAGALEALEYLHRRNIVYRDLKPENMLLDRQGYPKLVDFGFAKKLKNGGRTWTFCGTAEYVAPEIVLNKGHDLSVDIWALGIFMCELLTGSPPFSSSDPMVTYNAILKGLEKWAWPRFITKEAIDIMLSLCKYEPTERLGFGDMGEIRHHSWFDGFDFVDFRAHRMRPPFIPTVSSEIDTSNFDSFPSFDNFAVGAEESGWDADF</sequence>
<dbReference type="FunFam" id="1.10.510.10:FF:000571">
    <property type="entry name" value="Maternal embryonic leucine zipper kinase"/>
    <property type="match status" value="1"/>
</dbReference>
<evidence type="ECO:0000259" key="25">
    <source>
        <dbReference type="PROSITE" id="PS51285"/>
    </source>
</evidence>
<evidence type="ECO:0000259" key="24">
    <source>
        <dbReference type="PROSITE" id="PS50042"/>
    </source>
</evidence>
<evidence type="ECO:0000256" key="19">
    <source>
        <dbReference type="ARBA" id="ARBA00047298"/>
    </source>
</evidence>
<dbReference type="InterPro" id="IPR032042">
    <property type="entry name" value="POT1PC"/>
</dbReference>
<comment type="subcellular location">
    <subcellularLocation>
        <location evidence="3">Chromosome</location>
        <location evidence="3">Telomere</location>
    </subcellularLocation>
    <subcellularLocation>
        <location evidence="2">Nucleus</location>
    </subcellularLocation>
</comment>
<evidence type="ECO:0000256" key="5">
    <source>
        <dbReference type="ARBA" id="ARBA00008442"/>
    </source>
</evidence>
<evidence type="ECO:0000256" key="12">
    <source>
        <dbReference type="ARBA" id="ARBA00022777"/>
    </source>
</evidence>
<comment type="similarity">
    <text evidence="4">Belongs to the protein kinase superfamily. AGC Ser/Thr protein kinase family. cGMP subfamily.</text>
</comment>
<keyword evidence="17" id="KW-0238">DNA-binding</keyword>
<dbReference type="InterPro" id="IPR000961">
    <property type="entry name" value="AGC-kinase_C"/>
</dbReference>
<dbReference type="Pfam" id="PF16686">
    <property type="entry name" value="POT1PC"/>
    <property type="match status" value="1"/>
</dbReference>
<comment type="similarity">
    <text evidence="5">Belongs to the telombin family.</text>
</comment>
<evidence type="ECO:0000256" key="4">
    <source>
        <dbReference type="ARBA" id="ARBA00006352"/>
    </source>
</evidence>
<dbReference type="Gene3D" id="2.40.50.140">
    <property type="entry name" value="Nucleic acid-binding proteins"/>
    <property type="match status" value="1"/>
</dbReference>
<keyword evidence="11 21" id="KW-0547">Nucleotide-binding</keyword>
<dbReference type="GO" id="GO:0030553">
    <property type="term" value="F:cGMP binding"/>
    <property type="evidence" value="ECO:0007669"/>
    <property type="project" value="UniProtKB-KW"/>
</dbReference>
<dbReference type="GO" id="GO:0004692">
    <property type="term" value="F:cGMP-dependent protein kinase activity"/>
    <property type="evidence" value="ECO:0007669"/>
    <property type="project" value="UniProtKB-EC"/>
</dbReference>
<evidence type="ECO:0000256" key="11">
    <source>
        <dbReference type="ARBA" id="ARBA00022741"/>
    </source>
</evidence>
<protein>
    <recommendedName>
        <fullName evidence="6">cGMP-dependent protein kinase</fullName>
        <ecNumber evidence="6">2.7.11.12</ecNumber>
    </recommendedName>
</protein>
<keyword evidence="7" id="KW-0158">Chromosome</keyword>
<dbReference type="CDD" id="cd05572">
    <property type="entry name" value="STKc_cGK"/>
    <property type="match status" value="1"/>
</dbReference>
<dbReference type="PANTHER" id="PTHR24353:SF91">
    <property type="match status" value="1"/>
</dbReference>
<evidence type="ECO:0000256" key="13">
    <source>
        <dbReference type="ARBA" id="ARBA00022840"/>
    </source>
</evidence>
<evidence type="ECO:0000256" key="17">
    <source>
        <dbReference type="ARBA" id="ARBA00023125"/>
    </source>
</evidence>
<evidence type="ECO:0000256" key="7">
    <source>
        <dbReference type="ARBA" id="ARBA00022454"/>
    </source>
</evidence>
<evidence type="ECO:0000259" key="23">
    <source>
        <dbReference type="PROSITE" id="PS50011"/>
    </source>
</evidence>
<evidence type="ECO:0000256" key="16">
    <source>
        <dbReference type="ARBA" id="ARBA00022992"/>
    </source>
</evidence>
<dbReference type="GO" id="GO:0005634">
    <property type="term" value="C:nucleus"/>
    <property type="evidence" value="ECO:0007669"/>
    <property type="project" value="UniProtKB-SubCell"/>
</dbReference>
<dbReference type="InterPro" id="IPR035014">
    <property type="entry name" value="STKc_cGK"/>
</dbReference>
<keyword evidence="12" id="KW-0418">Kinase</keyword>
<dbReference type="CDD" id="cd00038">
    <property type="entry name" value="CAP_ED"/>
    <property type="match status" value="1"/>
</dbReference>
<dbReference type="InterPro" id="IPR018490">
    <property type="entry name" value="cNMP-bd_dom_sf"/>
</dbReference>